<name>A0ABT5FXL5_9ACTN</name>
<organism evidence="1 2">
    <name type="scientific">Streptomyces gilvifuscus</name>
    <dbReference type="NCBI Taxonomy" id="1550617"/>
    <lineage>
        <taxon>Bacteria</taxon>
        <taxon>Bacillati</taxon>
        <taxon>Actinomycetota</taxon>
        <taxon>Actinomycetes</taxon>
        <taxon>Kitasatosporales</taxon>
        <taxon>Streptomycetaceae</taxon>
        <taxon>Streptomyces</taxon>
    </lineage>
</organism>
<protein>
    <submittedName>
        <fullName evidence="1">Uncharacterized protein</fullName>
    </submittedName>
</protein>
<comment type="caution">
    <text evidence="1">The sequence shown here is derived from an EMBL/GenBank/DDBJ whole genome shotgun (WGS) entry which is preliminary data.</text>
</comment>
<dbReference type="Proteomes" id="UP001221328">
    <property type="component" value="Unassembled WGS sequence"/>
</dbReference>
<accession>A0ABT5FXL5</accession>
<dbReference type="EMBL" id="JAQOSK010000009">
    <property type="protein sequence ID" value="MDC2957305.1"/>
    <property type="molecule type" value="Genomic_DNA"/>
</dbReference>
<evidence type="ECO:0000313" key="1">
    <source>
        <dbReference type="EMBL" id="MDC2957305.1"/>
    </source>
</evidence>
<sequence>MGHAIAFSALLITAAVVAVTLLRRGRTGRDDSRLDAEAEANRWLIRLGGSLMPPGTTGWVTAGETAGRALTEAAECHRTARTQLTEARTTAQYEQATRTAQEGLRHVRTAREALGLEMTA</sequence>
<reference evidence="1 2" key="1">
    <citation type="journal article" date="2015" name="Int. J. Syst. Evol. Microbiol.">
        <title>Streptomyces gilvifuscus sp. nov., an actinomycete that produces antibacterial compounds isolated from soil.</title>
        <authorList>
            <person name="Nguyen T.M."/>
            <person name="Kim J."/>
        </authorList>
    </citation>
    <scope>NUCLEOTIDE SEQUENCE [LARGE SCALE GENOMIC DNA]</scope>
    <source>
        <strain evidence="1 2">T113</strain>
    </source>
</reference>
<proteinExistence type="predicted"/>
<dbReference type="RefSeq" id="WP_200702584.1">
    <property type="nucleotide sequence ID" value="NZ_JAQOSK010000009.1"/>
</dbReference>
<keyword evidence="2" id="KW-1185">Reference proteome</keyword>
<gene>
    <name evidence="1" type="ORF">PO587_22830</name>
</gene>
<evidence type="ECO:0000313" key="2">
    <source>
        <dbReference type="Proteomes" id="UP001221328"/>
    </source>
</evidence>